<proteinExistence type="predicted"/>
<dbReference type="SUPFAM" id="SSF159127">
    <property type="entry name" value="HupF/HypC-like"/>
    <property type="match status" value="1"/>
</dbReference>
<protein>
    <recommendedName>
        <fullName evidence="4">Hydrogenase assembly protein HupF</fullName>
    </recommendedName>
</protein>
<accession>F8B253</accession>
<reference evidence="2 3" key="1">
    <citation type="submission" date="2011-05" db="EMBL/GenBank/DDBJ databases">
        <title>Complete sequence of chromosome of Frankia symbiont of Datisca glomerata.</title>
        <authorList>
            <consortium name="US DOE Joint Genome Institute"/>
            <person name="Lucas S."/>
            <person name="Han J."/>
            <person name="Lapidus A."/>
            <person name="Cheng J.-F."/>
            <person name="Goodwin L."/>
            <person name="Pitluck S."/>
            <person name="Peters L."/>
            <person name="Mikhailova N."/>
            <person name="Chertkov O."/>
            <person name="Teshima H."/>
            <person name="Han C."/>
            <person name="Tapia R."/>
            <person name="Land M."/>
            <person name="Hauser L."/>
            <person name="Kyrpides N."/>
            <person name="Ivanova N."/>
            <person name="Pagani I."/>
            <person name="Berry A."/>
            <person name="Pawlowski K."/>
            <person name="Persson T."/>
            <person name="Vanden Heuvel B."/>
            <person name="Benson D."/>
            <person name="Woyke T."/>
        </authorList>
    </citation>
    <scope>NUCLEOTIDE SEQUENCE [LARGE SCALE GENOMIC DNA]</scope>
    <source>
        <strain evidence="3">4085684</strain>
    </source>
</reference>
<dbReference type="EMBL" id="CP002801">
    <property type="protein sequence ID" value="AEH09847.1"/>
    <property type="molecule type" value="Genomic_DNA"/>
</dbReference>
<dbReference type="HOGENOM" id="CLU_996593_0_0_11"/>
<dbReference type="Gene3D" id="2.30.30.140">
    <property type="match status" value="1"/>
</dbReference>
<dbReference type="eggNOG" id="COG0279">
    <property type="taxonomic scope" value="Bacteria"/>
</dbReference>
<evidence type="ECO:0008006" key="4">
    <source>
        <dbReference type="Google" id="ProtNLM"/>
    </source>
</evidence>
<organism evidence="2 3">
    <name type="scientific">Candidatus Protofrankia datiscae</name>
    <dbReference type="NCBI Taxonomy" id="2716812"/>
    <lineage>
        <taxon>Bacteria</taxon>
        <taxon>Bacillati</taxon>
        <taxon>Actinomycetota</taxon>
        <taxon>Actinomycetes</taxon>
        <taxon>Frankiales</taxon>
        <taxon>Frankiaceae</taxon>
        <taxon>Protofrankia</taxon>
    </lineage>
</organism>
<dbReference type="AlphaFoldDB" id="F8B253"/>
<evidence type="ECO:0000313" key="2">
    <source>
        <dbReference type="EMBL" id="AEH09847.1"/>
    </source>
</evidence>
<dbReference type="GO" id="GO:1901135">
    <property type="term" value="P:carbohydrate derivative metabolic process"/>
    <property type="evidence" value="ECO:0007669"/>
    <property type="project" value="InterPro"/>
</dbReference>
<dbReference type="KEGG" id="fsy:FsymDg_2477"/>
<feature type="region of interest" description="Disordered" evidence="1">
    <location>
        <begin position="1"/>
        <end position="40"/>
    </location>
</feature>
<dbReference type="Gene3D" id="3.40.50.10490">
    <property type="entry name" value="Glucose-6-phosphate isomerase like protein, domain 1"/>
    <property type="match status" value="1"/>
</dbReference>
<dbReference type="GO" id="GO:0097367">
    <property type="term" value="F:carbohydrate derivative binding"/>
    <property type="evidence" value="ECO:0007669"/>
    <property type="project" value="InterPro"/>
</dbReference>
<dbReference type="Proteomes" id="UP000001549">
    <property type="component" value="Chromosome"/>
</dbReference>
<dbReference type="InterPro" id="IPR046348">
    <property type="entry name" value="SIS_dom_sf"/>
</dbReference>
<dbReference type="SUPFAM" id="SSF53697">
    <property type="entry name" value="SIS domain"/>
    <property type="match status" value="1"/>
</dbReference>
<dbReference type="STRING" id="656024.FsymDg_2477"/>
<evidence type="ECO:0000313" key="3">
    <source>
        <dbReference type="Proteomes" id="UP000001549"/>
    </source>
</evidence>
<keyword evidence="3" id="KW-1185">Reference proteome</keyword>
<sequence length="279" mass="28626">MSAVAVTGDDDAVTGHPRKARQEPANVPEATAGAVGGVDGTDDGGLTEDLAADLAGASLALARRFAGGATLWCLSPAWGPHAHHVAVEFVHPTVVGKPALPAVAVTGPDPVAMIRLAARPGDVVLAVAAADDPVVRAVLRRAPAWETGTIWIGSGPRPPAGTADHVLWLDDPDPLLPATGRLVLLYHLLWELTHVCLEHTAVLHPSAREQTGGTCVTCGDEGRLGEVVTPRGAADGRALVRTATGMELVSTLLVDPVATGDLVLVHAATAITRLDQDGE</sequence>
<gene>
    <name evidence="2" type="ordered locus">FsymDg_2477</name>
</gene>
<dbReference type="RefSeq" id="WP_013873765.1">
    <property type="nucleotide sequence ID" value="NC_015656.1"/>
</dbReference>
<evidence type="ECO:0000256" key="1">
    <source>
        <dbReference type="SAM" id="MobiDB-lite"/>
    </source>
</evidence>
<name>F8B253_9ACTN</name>